<feature type="region of interest" description="Disordered" evidence="1">
    <location>
        <begin position="179"/>
        <end position="220"/>
    </location>
</feature>
<evidence type="ECO:0000256" key="1">
    <source>
        <dbReference type="SAM" id="MobiDB-lite"/>
    </source>
</evidence>
<organism evidence="2 3">
    <name type="scientific">Bagarius yarrelli</name>
    <name type="common">Goonch</name>
    <name type="synonym">Bagrus yarrelli</name>
    <dbReference type="NCBI Taxonomy" id="175774"/>
    <lineage>
        <taxon>Eukaryota</taxon>
        <taxon>Metazoa</taxon>
        <taxon>Chordata</taxon>
        <taxon>Craniata</taxon>
        <taxon>Vertebrata</taxon>
        <taxon>Euteleostomi</taxon>
        <taxon>Actinopterygii</taxon>
        <taxon>Neopterygii</taxon>
        <taxon>Teleostei</taxon>
        <taxon>Ostariophysi</taxon>
        <taxon>Siluriformes</taxon>
        <taxon>Sisoridae</taxon>
        <taxon>Sisorinae</taxon>
        <taxon>Bagarius</taxon>
    </lineage>
</organism>
<feature type="compositionally biased region" description="Polar residues" evidence="1">
    <location>
        <begin position="199"/>
        <end position="220"/>
    </location>
</feature>
<dbReference type="Proteomes" id="UP000319801">
    <property type="component" value="Unassembled WGS sequence"/>
</dbReference>
<feature type="region of interest" description="Disordered" evidence="1">
    <location>
        <begin position="561"/>
        <end position="615"/>
    </location>
</feature>
<name>A0A556TSQ4_BAGYA</name>
<gene>
    <name evidence="2" type="ORF">Baya_3660</name>
</gene>
<protein>
    <recommendedName>
        <fullName evidence="4">Photoreceptor cilium actin regulator</fullName>
    </recommendedName>
</protein>
<accession>A0A556TSQ4</accession>
<dbReference type="PANTHER" id="PTHR22017">
    <property type="entry name" value="PHOTORECEPTOR CILIUM ACTIN REGULATOR"/>
    <property type="match status" value="1"/>
</dbReference>
<feature type="region of interest" description="Disordered" evidence="1">
    <location>
        <begin position="235"/>
        <end position="268"/>
    </location>
</feature>
<proteinExistence type="predicted"/>
<feature type="compositionally biased region" description="Basic and acidic residues" evidence="1">
    <location>
        <begin position="564"/>
        <end position="582"/>
    </location>
</feature>
<dbReference type="InterPro" id="IPR029352">
    <property type="entry name" value="PCARE"/>
</dbReference>
<keyword evidence="3" id="KW-1185">Reference proteome</keyword>
<evidence type="ECO:0000313" key="2">
    <source>
        <dbReference type="EMBL" id="TSK58012.1"/>
    </source>
</evidence>
<dbReference type="OrthoDB" id="8954214at2759"/>
<feature type="region of interest" description="Disordered" evidence="1">
    <location>
        <begin position="87"/>
        <end position="109"/>
    </location>
</feature>
<feature type="compositionally biased region" description="Acidic residues" evidence="1">
    <location>
        <begin position="237"/>
        <end position="253"/>
    </location>
</feature>
<evidence type="ECO:0000313" key="3">
    <source>
        <dbReference type="Proteomes" id="UP000319801"/>
    </source>
</evidence>
<sequence length="793" mass="88594">MQSNSDLPQAILKVHEAAYAYMTDNIPKFETLLKLLEKNTQTQLSLQPMVILLSLQYKEINQTLEEIATKGEQILAMYRIHRALPAEQDDVPQNPDIPDAERNSEPEISPDMLHPLIQKMRLFGESVTELGETSLEETSNYFNSISRLLAGNLGAKRAVELRLKQVLNCVESYALRTPNSEDTALPSEDSGIGVENESHNSSMRSCTQQERPGSGVTPQSSYGCADCNLPDQACGNADDDDDADKDIDAEDSNDDHKPKQKQKRKSKLTDQKMLNWFQNELYQSSLQVNLQLKKPTKTTFEQSNQKDTTIRRAKSADTYFESSVEKHAPSHFCVARRSQSADCLGKRMNDDMVQGTNRTNTKQKPEWITKRQNLSEFTDLKDENHELIPSLTSAFAPVPPGKYAVRRLINTFSQSVCDIPNQKPYNEPTRFKKKKTSILPVLTKYEAGVSSIGNNNIKSYPVDQQFSVRPNNVDANSFPPPPPEVLMDHCFKKKEHPIDEEIVSDTTHKNCYTVLLPPQHILNITETSHSGPYFVNGNHQKQECEQSVGAKDKDEAIGLYLDKLAPDDKGNKKSFAESREETVSSANKDSGEDEASTSCDNSCSPTPPPVSRTQISPSIYSTCHRVPGPSPSYSVNIQEETSRVSVTSRVQRQTGKGSIDKNGFKTASGLKSFYNARSVFCQEKPSTFQSVKASCRSTLPRPWGEPKISRERLQATSLPQTVNRNIPYGFTSTDRYPLLSDVEEAQNQDSESTALHNGRKAYLAETAQFLERPLSCSATGLQEAKAKITDEKD</sequence>
<comment type="caution">
    <text evidence="2">The sequence shown here is derived from an EMBL/GenBank/DDBJ whole genome shotgun (WGS) entry which is preliminary data.</text>
</comment>
<dbReference type="PANTHER" id="PTHR22017:SF3">
    <property type="entry name" value="PHOTORECEPTOR CILIUM ACTIN REGULATOR 2"/>
    <property type="match status" value="1"/>
</dbReference>
<dbReference type="EMBL" id="VCAZ01000016">
    <property type="protein sequence ID" value="TSK58012.1"/>
    <property type="molecule type" value="Genomic_DNA"/>
</dbReference>
<evidence type="ECO:0008006" key="4">
    <source>
        <dbReference type="Google" id="ProtNLM"/>
    </source>
</evidence>
<reference evidence="2 3" key="1">
    <citation type="journal article" date="2019" name="Genome Biol. Evol.">
        <title>Whole-Genome Sequencing of the Giant Devil Catfish, Bagarius yarrelli.</title>
        <authorList>
            <person name="Jiang W."/>
            <person name="Lv Y."/>
            <person name="Cheng L."/>
            <person name="Yang K."/>
            <person name="Chao B."/>
            <person name="Wang X."/>
            <person name="Li Y."/>
            <person name="Pan X."/>
            <person name="You X."/>
            <person name="Zhang Y."/>
            <person name="Yang J."/>
            <person name="Li J."/>
            <person name="Zhang X."/>
            <person name="Liu S."/>
            <person name="Sun C."/>
            <person name="Yang J."/>
            <person name="Shi Q."/>
        </authorList>
    </citation>
    <scope>NUCLEOTIDE SEQUENCE [LARGE SCALE GENOMIC DNA]</scope>
    <source>
        <strain evidence="2">JWS20170419001</strain>
        <tissue evidence="2">Muscle</tissue>
    </source>
</reference>
<dbReference type="AlphaFoldDB" id="A0A556TSQ4"/>
<dbReference type="Pfam" id="PF15449">
    <property type="entry name" value="Retinal"/>
    <property type="match status" value="1"/>
</dbReference>